<organism evidence="1 2">
    <name type="scientific">Bauhinia variegata</name>
    <name type="common">Purple orchid tree</name>
    <name type="synonym">Phanera variegata</name>
    <dbReference type="NCBI Taxonomy" id="167791"/>
    <lineage>
        <taxon>Eukaryota</taxon>
        <taxon>Viridiplantae</taxon>
        <taxon>Streptophyta</taxon>
        <taxon>Embryophyta</taxon>
        <taxon>Tracheophyta</taxon>
        <taxon>Spermatophyta</taxon>
        <taxon>Magnoliopsida</taxon>
        <taxon>eudicotyledons</taxon>
        <taxon>Gunneridae</taxon>
        <taxon>Pentapetalae</taxon>
        <taxon>rosids</taxon>
        <taxon>fabids</taxon>
        <taxon>Fabales</taxon>
        <taxon>Fabaceae</taxon>
        <taxon>Cercidoideae</taxon>
        <taxon>Cercideae</taxon>
        <taxon>Bauhiniinae</taxon>
        <taxon>Bauhinia</taxon>
    </lineage>
</organism>
<dbReference type="EMBL" id="CM039437">
    <property type="protein sequence ID" value="KAI4306035.1"/>
    <property type="molecule type" value="Genomic_DNA"/>
</dbReference>
<evidence type="ECO:0000313" key="1">
    <source>
        <dbReference type="EMBL" id="KAI4306035.1"/>
    </source>
</evidence>
<reference evidence="1 2" key="1">
    <citation type="journal article" date="2022" name="DNA Res.">
        <title>Chromosomal-level genome assembly of the orchid tree Bauhinia variegata (Leguminosae; Cercidoideae) supports the allotetraploid origin hypothesis of Bauhinia.</title>
        <authorList>
            <person name="Zhong Y."/>
            <person name="Chen Y."/>
            <person name="Zheng D."/>
            <person name="Pang J."/>
            <person name="Liu Y."/>
            <person name="Luo S."/>
            <person name="Meng S."/>
            <person name="Qian L."/>
            <person name="Wei D."/>
            <person name="Dai S."/>
            <person name="Zhou R."/>
        </authorList>
    </citation>
    <scope>NUCLEOTIDE SEQUENCE [LARGE SCALE GENOMIC DNA]</scope>
    <source>
        <strain evidence="1">BV-YZ2020</strain>
    </source>
</reference>
<proteinExistence type="predicted"/>
<protein>
    <submittedName>
        <fullName evidence="1">Uncharacterized protein</fullName>
    </submittedName>
</protein>
<comment type="caution">
    <text evidence="1">The sequence shown here is derived from an EMBL/GenBank/DDBJ whole genome shotgun (WGS) entry which is preliminary data.</text>
</comment>
<dbReference type="Proteomes" id="UP000828941">
    <property type="component" value="Chromosome 12"/>
</dbReference>
<sequence>MPEEPCSGDQPAFALRARAFNFSLLSLTSGLIRGIGKLVKLCNDLSLQKVEAVSFSKLWIRLSRRLKFYIYMHDDMQNVMQMLWEPIE</sequence>
<accession>A0ACB9L922</accession>
<keyword evidence="2" id="KW-1185">Reference proteome</keyword>
<name>A0ACB9L922_BAUVA</name>
<evidence type="ECO:0000313" key="2">
    <source>
        <dbReference type="Proteomes" id="UP000828941"/>
    </source>
</evidence>
<gene>
    <name evidence="1" type="ORF">L6164_029350</name>
</gene>